<dbReference type="EMBL" id="WHWC01000002">
    <property type="protein sequence ID" value="KAG8388283.1"/>
    <property type="molecule type" value="Genomic_DNA"/>
</dbReference>
<accession>A0AAV6Y9X6</accession>
<evidence type="ECO:0000259" key="3">
    <source>
        <dbReference type="Pfam" id="PF14372"/>
    </source>
</evidence>
<organism evidence="4 5">
    <name type="scientific">Buddleja alternifolia</name>
    <dbReference type="NCBI Taxonomy" id="168488"/>
    <lineage>
        <taxon>Eukaryota</taxon>
        <taxon>Viridiplantae</taxon>
        <taxon>Streptophyta</taxon>
        <taxon>Embryophyta</taxon>
        <taxon>Tracheophyta</taxon>
        <taxon>Spermatophyta</taxon>
        <taxon>Magnoliopsida</taxon>
        <taxon>eudicotyledons</taxon>
        <taxon>Gunneridae</taxon>
        <taxon>Pentapetalae</taxon>
        <taxon>asterids</taxon>
        <taxon>lamiids</taxon>
        <taxon>Lamiales</taxon>
        <taxon>Scrophulariaceae</taxon>
        <taxon>Buddlejeae</taxon>
        <taxon>Buddleja</taxon>
    </lineage>
</organism>
<dbReference type="SUPFAM" id="SSF53098">
    <property type="entry name" value="Ribonuclease H-like"/>
    <property type="match status" value="1"/>
</dbReference>
<reference evidence="4" key="1">
    <citation type="submission" date="2019-10" db="EMBL/GenBank/DDBJ databases">
        <authorList>
            <person name="Zhang R."/>
            <person name="Pan Y."/>
            <person name="Wang J."/>
            <person name="Ma R."/>
            <person name="Yu S."/>
        </authorList>
    </citation>
    <scope>NUCLEOTIDE SEQUENCE</scope>
    <source>
        <strain evidence="4">LA-IB0</strain>
        <tissue evidence="4">Leaf</tissue>
    </source>
</reference>
<keyword evidence="5" id="KW-1185">Reference proteome</keyword>
<evidence type="ECO:0008006" key="6">
    <source>
        <dbReference type="Google" id="ProtNLM"/>
    </source>
</evidence>
<feature type="domain" description="hAT-like transposase RNase-H fold" evidence="3">
    <location>
        <begin position="183"/>
        <end position="288"/>
    </location>
</feature>
<dbReference type="Pfam" id="PF14372">
    <property type="entry name" value="hAT-like_RNase-H"/>
    <property type="match status" value="1"/>
</dbReference>
<dbReference type="Pfam" id="PF05699">
    <property type="entry name" value="Dimer_Tnp_hAT"/>
    <property type="match status" value="1"/>
</dbReference>
<feature type="compositionally biased region" description="Polar residues" evidence="1">
    <location>
        <begin position="37"/>
        <end position="56"/>
    </location>
</feature>
<evidence type="ECO:0000313" key="5">
    <source>
        <dbReference type="Proteomes" id="UP000826271"/>
    </source>
</evidence>
<feature type="domain" description="HAT C-terminal dimerisation" evidence="2">
    <location>
        <begin position="342"/>
        <end position="422"/>
    </location>
</feature>
<dbReference type="PANTHER" id="PTHR23272:SF193">
    <property type="entry name" value="OS07G0624100 PROTEIN"/>
    <property type="match status" value="1"/>
</dbReference>
<dbReference type="GO" id="GO:0046983">
    <property type="term" value="F:protein dimerization activity"/>
    <property type="evidence" value="ECO:0007669"/>
    <property type="project" value="InterPro"/>
</dbReference>
<name>A0AAV6Y9X6_9LAMI</name>
<evidence type="ECO:0000313" key="4">
    <source>
        <dbReference type="EMBL" id="KAG8388283.1"/>
    </source>
</evidence>
<feature type="compositionally biased region" description="Basic and acidic residues" evidence="1">
    <location>
        <begin position="58"/>
        <end position="67"/>
    </location>
</feature>
<comment type="caution">
    <text evidence="4">The sequence shown here is derived from an EMBL/GenBank/DDBJ whole genome shotgun (WGS) entry which is preliminary data.</text>
</comment>
<dbReference type="InterPro" id="IPR008906">
    <property type="entry name" value="HATC_C_dom"/>
</dbReference>
<gene>
    <name evidence="4" type="ORF">BUALT_Bualt02G0109500</name>
</gene>
<evidence type="ECO:0000256" key="1">
    <source>
        <dbReference type="SAM" id="MobiDB-lite"/>
    </source>
</evidence>
<proteinExistence type="predicted"/>
<dbReference type="InterPro" id="IPR025525">
    <property type="entry name" value="hAT-like_transposase_RNase-H"/>
</dbReference>
<feature type="region of interest" description="Disordered" evidence="1">
    <location>
        <begin position="30"/>
        <end position="76"/>
    </location>
</feature>
<dbReference type="InterPro" id="IPR012337">
    <property type="entry name" value="RNaseH-like_sf"/>
</dbReference>
<dbReference type="Proteomes" id="UP000826271">
    <property type="component" value="Unassembled WGS sequence"/>
</dbReference>
<dbReference type="GO" id="GO:0003677">
    <property type="term" value="F:DNA binding"/>
    <property type="evidence" value="ECO:0007669"/>
    <property type="project" value="InterPro"/>
</dbReference>
<dbReference type="PANTHER" id="PTHR23272">
    <property type="entry name" value="BED FINGER-RELATED"/>
    <property type="match status" value="1"/>
</dbReference>
<dbReference type="AlphaFoldDB" id="A0AAV6Y9X6"/>
<protein>
    <recommendedName>
        <fullName evidence="6">Zinc finger BED domain-containing protein RICESLEEPER 2-like</fullName>
    </recommendedName>
</protein>
<sequence>MENIVDTTKDVPSQEANDVEIIMEMAAPVDEQEEAQNVESGNVPQQNNLNGTNATKRSPLEVHKEPYRPPPKKIQRAKAVEVVKTEGPKNVSEIWGHFTRLKVFVQEISTQFEKAFERLGEEDHKFIDYFDDYEMNQEGECGGRRGKGKGSKIIGPPMDVDWTNARNFVKFLKIFYNVTLKFSGSSYITSNSFFRELATVHVGLSNMISKGDYQMASMALRMKEKFNKYWGNIDNINWLLFIAILLDPRYKLKYVNFGFATIYEGDGSFVKRMTGKVEDMLCLLYKHYAEPNFQQTGRDEHPKPGYNYMNVDDEDDPSELLESQFAKHLEDEECVESKSEVTGYLLDSCEKSSKDFDILNWWKKNTLKYPVLSKVARDVLAIPVSTIASKSAFSTSGRVIDPFRSSLSPKMVEALICAQNWLKSTHSPIDLRAAMEDIEQFEQFEKEFEGSSSFVSSDD</sequence>
<evidence type="ECO:0000259" key="2">
    <source>
        <dbReference type="Pfam" id="PF05699"/>
    </source>
</evidence>